<feature type="domain" description="Histidine kinase" evidence="10">
    <location>
        <begin position="313"/>
        <end position="527"/>
    </location>
</feature>
<evidence type="ECO:0000256" key="8">
    <source>
        <dbReference type="SAM" id="Coils"/>
    </source>
</evidence>
<keyword evidence="5 11" id="KW-0418">Kinase</keyword>
<evidence type="ECO:0000256" key="1">
    <source>
        <dbReference type="ARBA" id="ARBA00000085"/>
    </source>
</evidence>
<keyword evidence="4" id="KW-0547">Nucleotide-binding</keyword>
<keyword evidence="12" id="KW-1185">Reference proteome</keyword>
<evidence type="ECO:0000259" key="10">
    <source>
        <dbReference type="PROSITE" id="PS50109"/>
    </source>
</evidence>
<reference evidence="11 12" key="1">
    <citation type="submission" date="2024-05" db="EMBL/GenBank/DDBJ databases">
        <authorList>
            <person name="Duchaud E."/>
        </authorList>
    </citation>
    <scope>NUCLEOTIDE SEQUENCE [LARGE SCALE GENOMIC DNA]</scope>
    <source>
        <strain evidence="11">Ena-SAMPLE-TAB-13-05-2024-13:56:06:370-140305</strain>
    </source>
</reference>
<evidence type="ECO:0000256" key="2">
    <source>
        <dbReference type="ARBA" id="ARBA00012438"/>
    </source>
</evidence>
<keyword evidence="9" id="KW-0812">Transmembrane</keyword>
<dbReference type="Proteomes" id="UP001497602">
    <property type="component" value="Unassembled WGS sequence"/>
</dbReference>
<dbReference type="Pfam" id="PF02518">
    <property type="entry name" value="HATPase_c"/>
    <property type="match status" value="1"/>
</dbReference>
<dbReference type="EC" id="2.7.13.3" evidence="2"/>
<keyword evidence="9" id="KW-1133">Transmembrane helix</keyword>
<name>A0ABP1FDL3_9FLAO</name>
<protein>
    <recommendedName>
        <fullName evidence="2">histidine kinase</fullName>
        <ecNumber evidence="2">2.7.13.3</ecNumber>
    </recommendedName>
</protein>
<keyword evidence="6" id="KW-0067">ATP-binding</keyword>
<dbReference type="Gene3D" id="3.30.565.10">
    <property type="entry name" value="Histidine kinase-like ATPase, C-terminal domain"/>
    <property type="match status" value="1"/>
</dbReference>
<evidence type="ECO:0000256" key="3">
    <source>
        <dbReference type="ARBA" id="ARBA00022679"/>
    </source>
</evidence>
<dbReference type="PANTHER" id="PTHR42878:SF7">
    <property type="entry name" value="SENSOR HISTIDINE KINASE GLRK"/>
    <property type="match status" value="1"/>
</dbReference>
<evidence type="ECO:0000313" key="11">
    <source>
        <dbReference type="EMBL" id="CAL2108441.1"/>
    </source>
</evidence>
<accession>A0ABP1FDL3</accession>
<keyword evidence="8" id="KW-0175">Coiled coil</keyword>
<dbReference type="SUPFAM" id="SSF55874">
    <property type="entry name" value="ATPase domain of HSP90 chaperone/DNA topoisomerase II/histidine kinase"/>
    <property type="match status" value="1"/>
</dbReference>
<comment type="caution">
    <text evidence="11">The sequence shown here is derived from an EMBL/GenBank/DDBJ whole genome shotgun (WGS) entry which is preliminary data.</text>
</comment>
<dbReference type="RefSeq" id="WP_348740043.1">
    <property type="nucleotide sequence ID" value="NZ_CAXJRC010000045.1"/>
</dbReference>
<dbReference type="Gene3D" id="1.10.287.130">
    <property type="match status" value="1"/>
</dbReference>
<dbReference type="InterPro" id="IPR005467">
    <property type="entry name" value="His_kinase_dom"/>
</dbReference>
<evidence type="ECO:0000313" key="12">
    <source>
        <dbReference type="Proteomes" id="UP001497602"/>
    </source>
</evidence>
<dbReference type="InterPro" id="IPR003594">
    <property type="entry name" value="HATPase_dom"/>
</dbReference>
<dbReference type="InterPro" id="IPR050351">
    <property type="entry name" value="BphY/WalK/GraS-like"/>
</dbReference>
<dbReference type="PANTHER" id="PTHR42878">
    <property type="entry name" value="TWO-COMPONENT HISTIDINE KINASE"/>
    <property type="match status" value="1"/>
</dbReference>
<evidence type="ECO:0000256" key="5">
    <source>
        <dbReference type="ARBA" id="ARBA00022777"/>
    </source>
</evidence>
<dbReference type="CDD" id="cd00075">
    <property type="entry name" value="HATPase"/>
    <property type="match status" value="1"/>
</dbReference>
<comment type="catalytic activity">
    <reaction evidence="1">
        <text>ATP + protein L-histidine = ADP + protein N-phospho-L-histidine.</text>
        <dbReference type="EC" id="2.7.13.3"/>
    </reaction>
</comment>
<evidence type="ECO:0000256" key="6">
    <source>
        <dbReference type="ARBA" id="ARBA00022840"/>
    </source>
</evidence>
<dbReference type="SUPFAM" id="SSF48452">
    <property type="entry name" value="TPR-like"/>
    <property type="match status" value="1"/>
</dbReference>
<dbReference type="SMART" id="SM00387">
    <property type="entry name" value="HATPase_c"/>
    <property type="match status" value="1"/>
</dbReference>
<dbReference type="GO" id="GO:0016301">
    <property type="term" value="F:kinase activity"/>
    <property type="evidence" value="ECO:0007669"/>
    <property type="project" value="UniProtKB-KW"/>
</dbReference>
<sequence length="529" mass="61003">MKSNELNRNSFLNKKEYSWHNAHLAFSKKDYKKVNHYLLNDHLTNDDVKTILYSHLFFRLKLHDNAEKEIRKLTNNDYSLIKLKSLGDFFEIKNQDSAVVYYESVLKYEKLPEQLLNEVNESLAYINLTKKKFKKAEASYKKLLNTYKTYNDVSSSTRVYANLGNLYFEQYQDLKAKQYFDSAYVTSKSIKNLNLKSSITHNLYIVSEALKEHKQAIKYLKEHNILQDSIQKEATIWKIAEQKEAFNLAKKQAEIDKKTAQRNILIIISIAILLLLTLTFLFYKKLQQKHQQIQILNNELKESNLQKNQMFSIVAHDLRSPVALLKQKLQLATSNSIHKTITIDNNVIPIIDSLSFLLDNLLNWSLSQSNLLAIQKDWFPLFPVINQVAHQYDSLLKEKNIQLSIKDVNSFLIFGDMELFKIVLRNCLDNAIKFTPKNGEILISGIVEGNFLKLSIQDSGVGIPETVLKTLFELHTKKAQKDTEGRKSSGLGLHLVKSMIELNNGTIHIKNHPKGGTVVHISIPHKIIA</sequence>
<evidence type="ECO:0000256" key="4">
    <source>
        <dbReference type="ARBA" id="ARBA00022741"/>
    </source>
</evidence>
<dbReference type="EMBL" id="CAXJRC010000045">
    <property type="protein sequence ID" value="CAL2108441.1"/>
    <property type="molecule type" value="Genomic_DNA"/>
</dbReference>
<gene>
    <name evidence="11" type="ORF">T190115A13A_80016</name>
</gene>
<dbReference type="PROSITE" id="PS50109">
    <property type="entry name" value="HIS_KIN"/>
    <property type="match status" value="1"/>
</dbReference>
<dbReference type="InterPro" id="IPR004358">
    <property type="entry name" value="Sig_transdc_His_kin-like_C"/>
</dbReference>
<keyword evidence="7" id="KW-0902">Two-component regulatory system</keyword>
<keyword evidence="3" id="KW-0808">Transferase</keyword>
<feature type="transmembrane region" description="Helical" evidence="9">
    <location>
        <begin position="264"/>
        <end position="283"/>
    </location>
</feature>
<dbReference type="Gene3D" id="1.25.40.10">
    <property type="entry name" value="Tetratricopeptide repeat domain"/>
    <property type="match status" value="1"/>
</dbReference>
<evidence type="ECO:0000256" key="7">
    <source>
        <dbReference type="ARBA" id="ARBA00023012"/>
    </source>
</evidence>
<proteinExistence type="predicted"/>
<dbReference type="InterPro" id="IPR011990">
    <property type="entry name" value="TPR-like_helical_dom_sf"/>
</dbReference>
<dbReference type="InterPro" id="IPR036890">
    <property type="entry name" value="HATPase_C_sf"/>
</dbReference>
<dbReference type="SUPFAM" id="SSF47384">
    <property type="entry name" value="Homodimeric domain of signal transducing histidine kinase"/>
    <property type="match status" value="1"/>
</dbReference>
<dbReference type="InterPro" id="IPR036097">
    <property type="entry name" value="HisK_dim/P_sf"/>
</dbReference>
<organism evidence="11 12">
    <name type="scientific">Tenacibaculum vairaonense</name>
    <dbReference type="NCBI Taxonomy" id="3137860"/>
    <lineage>
        <taxon>Bacteria</taxon>
        <taxon>Pseudomonadati</taxon>
        <taxon>Bacteroidota</taxon>
        <taxon>Flavobacteriia</taxon>
        <taxon>Flavobacteriales</taxon>
        <taxon>Flavobacteriaceae</taxon>
        <taxon>Tenacibaculum</taxon>
    </lineage>
</organism>
<dbReference type="PRINTS" id="PR00344">
    <property type="entry name" value="BCTRLSENSOR"/>
</dbReference>
<feature type="coiled-coil region" evidence="8">
    <location>
        <begin position="243"/>
        <end position="306"/>
    </location>
</feature>
<evidence type="ECO:0000256" key="9">
    <source>
        <dbReference type="SAM" id="Phobius"/>
    </source>
</evidence>
<keyword evidence="9" id="KW-0472">Membrane</keyword>